<organism evidence="3 4">
    <name type="scientific">Bacteroides nordii</name>
    <dbReference type="NCBI Taxonomy" id="291645"/>
    <lineage>
        <taxon>Bacteria</taxon>
        <taxon>Pseudomonadati</taxon>
        <taxon>Bacteroidota</taxon>
        <taxon>Bacteroidia</taxon>
        <taxon>Bacteroidales</taxon>
        <taxon>Bacteroidaceae</taxon>
        <taxon>Bacteroides</taxon>
    </lineage>
</organism>
<evidence type="ECO:0000313" key="3">
    <source>
        <dbReference type="EMBL" id="RHB34726.1"/>
    </source>
</evidence>
<dbReference type="CDD" id="cd09895">
    <property type="entry name" value="NGN_SP_UpxY"/>
    <property type="match status" value="1"/>
</dbReference>
<evidence type="ECO:0000313" key="4">
    <source>
        <dbReference type="Proteomes" id="UP000284379"/>
    </source>
</evidence>
<name>A0A413VMB0_9BACE</name>
<evidence type="ECO:0000259" key="2">
    <source>
        <dbReference type="Pfam" id="PF02357"/>
    </source>
</evidence>
<dbReference type="EMBL" id="QSGO01000008">
    <property type="protein sequence ID" value="RHB34726.1"/>
    <property type="molecule type" value="Genomic_DNA"/>
</dbReference>
<reference evidence="3 4" key="1">
    <citation type="submission" date="2018-08" db="EMBL/GenBank/DDBJ databases">
        <title>A genome reference for cultivated species of the human gut microbiota.</title>
        <authorList>
            <person name="Zou Y."/>
            <person name="Xue W."/>
            <person name="Luo G."/>
        </authorList>
    </citation>
    <scope>NUCLEOTIDE SEQUENCE [LARGE SCALE GENOMIC DNA]</scope>
    <source>
        <strain evidence="3 4">AM40-30BH</strain>
    </source>
</reference>
<proteinExistence type="predicted"/>
<keyword evidence="1" id="KW-0804">Transcription</keyword>
<protein>
    <submittedName>
        <fullName evidence="3">UpxY family transcription antiterminator</fullName>
    </submittedName>
</protein>
<accession>A0A413VMB0</accession>
<comment type="caution">
    <text evidence="3">The sequence shown here is derived from an EMBL/GenBank/DDBJ whole genome shotgun (WGS) entry which is preliminary data.</text>
</comment>
<dbReference type="Proteomes" id="UP000284379">
    <property type="component" value="Unassembled WGS sequence"/>
</dbReference>
<dbReference type="GO" id="GO:0006354">
    <property type="term" value="P:DNA-templated transcription elongation"/>
    <property type="evidence" value="ECO:0007669"/>
    <property type="project" value="InterPro"/>
</dbReference>
<evidence type="ECO:0000256" key="1">
    <source>
        <dbReference type="ARBA" id="ARBA00023163"/>
    </source>
</evidence>
<gene>
    <name evidence="3" type="ORF">DW888_12260</name>
</gene>
<dbReference type="InterPro" id="IPR006645">
    <property type="entry name" value="NGN-like_dom"/>
</dbReference>
<dbReference type="SUPFAM" id="SSF82679">
    <property type="entry name" value="N-utilization substance G protein NusG, N-terminal domain"/>
    <property type="match status" value="1"/>
</dbReference>
<feature type="domain" description="NusG-like N-terminal" evidence="2">
    <location>
        <begin position="7"/>
        <end position="105"/>
    </location>
</feature>
<dbReference type="Pfam" id="PF02357">
    <property type="entry name" value="NusG"/>
    <property type="match status" value="1"/>
</dbReference>
<dbReference type="Gene3D" id="3.30.70.940">
    <property type="entry name" value="NusG, N-terminal domain"/>
    <property type="match status" value="1"/>
</dbReference>
<dbReference type="RefSeq" id="WP_002560678.1">
    <property type="nucleotide sequence ID" value="NZ_CABJFV010000008.1"/>
</dbReference>
<dbReference type="NCBIfam" id="NF033644">
    <property type="entry name" value="antiterm_UpxY"/>
    <property type="match status" value="1"/>
</dbReference>
<dbReference type="AlphaFoldDB" id="A0A413VMB0"/>
<sequence length="175" mass="20358">MSEQQQYWFAARTRDKQEFVIRDSLEKLRADINIEYYLPTQFVIRQLKYRRKCVEVPVIRNLIFVRATKQDACDLSNKYGVQLYYIKDFVTRAMLIVPDKQMEDFKQIMDLNPDNISFDNEVLTVGSKVRVMKGDLCGVEGELALEANKTYVIIRIEGVLTASVKVAKSYLKVIS</sequence>
<dbReference type="InterPro" id="IPR036735">
    <property type="entry name" value="NGN_dom_sf"/>
</dbReference>